<keyword evidence="5" id="KW-0479">Metal-binding</keyword>
<feature type="transmembrane region" description="Helical" evidence="15">
    <location>
        <begin position="364"/>
        <end position="387"/>
    </location>
</feature>
<dbReference type="InterPro" id="IPR008250">
    <property type="entry name" value="ATPase_P-typ_transduc_dom_A_sf"/>
</dbReference>
<comment type="subcellular location">
    <subcellularLocation>
        <location evidence="1">Endomembrane system</location>
        <topology evidence="1">Multi-pass membrane protein</topology>
    </subcellularLocation>
</comment>
<keyword evidence="20" id="KW-1185">Reference proteome</keyword>
<evidence type="ECO:0000256" key="3">
    <source>
        <dbReference type="ARBA" id="ARBA00022448"/>
    </source>
</evidence>
<name>A0A0N1I8I8_LEPSE</name>
<dbReference type="InterPro" id="IPR023214">
    <property type="entry name" value="HAD_sf"/>
</dbReference>
<keyword evidence="10" id="KW-1278">Translocase</keyword>
<evidence type="ECO:0000256" key="5">
    <source>
        <dbReference type="ARBA" id="ARBA00022723"/>
    </source>
</evidence>
<protein>
    <recommendedName>
        <fullName evidence="2">P-type Cu(+) transporter</fullName>
        <ecNumber evidence="2">7.2.2.8</ecNumber>
    </recommendedName>
</protein>
<keyword evidence="7" id="KW-0187">Copper transport</keyword>
<feature type="domain" description="Cation-transporting P-type ATPase N-terminal" evidence="18">
    <location>
        <begin position="62"/>
        <end position="126"/>
    </location>
</feature>
<dbReference type="InterPro" id="IPR023299">
    <property type="entry name" value="ATPase_P-typ_cyto_dom_N"/>
</dbReference>
<dbReference type="PANTHER" id="PTHR24093">
    <property type="entry name" value="CATION TRANSPORTING ATPASE"/>
    <property type="match status" value="1"/>
</dbReference>
<feature type="transmembrane region" description="Helical" evidence="15">
    <location>
        <begin position="994"/>
        <end position="1013"/>
    </location>
</feature>
<keyword evidence="12" id="KW-0186">Copper</keyword>
<reference evidence="19 20" key="1">
    <citation type="journal article" date="2015" name="PLoS Pathog.">
        <title>Leptomonas seymouri: Adaptations to the Dixenous Life Cycle Analyzed by Genome Sequencing, Transcriptome Profiling and Co-infection with Leishmania donovani.</title>
        <authorList>
            <person name="Kraeva N."/>
            <person name="Butenko A."/>
            <person name="Hlavacova J."/>
            <person name="Kostygov A."/>
            <person name="Myskova J."/>
            <person name="Grybchuk D."/>
            <person name="Lestinova T."/>
            <person name="Votypka J."/>
            <person name="Volf P."/>
            <person name="Opperdoes F."/>
            <person name="Flegontov P."/>
            <person name="Lukes J."/>
            <person name="Yurchenko V."/>
        </authorList>
    </citation>
    <scope>NUCLEOTIDE SEQUENCE [LARGE SCALE GENOMIC DNA]</scope>
    <source>
        <strain evidence="19 20">ATCC 30220</strain>
    </source>
</reference>
<dbReference type="EC" id="7.2.2.8" evidence="2"/>
<evidence type="ECO:0000259" key="18">
    <source>
        <dbReference type="Pfam" id="PF00690"/>
    </source>
</evidence>
<evidence type="ECO:0000256" key="6">
    <source>
        <dbReference type="ARBA" id="ARBA00022741"/>
    </source>
</evidence>
<evidence type="ECO:0000256" key="11">
    <source>
        <dbReference type="ARBA" id="ARBA00022989"/>
    </source>
</evidence>
<dbReference type="EMBL" id="LJSK01000067">
    <property type="protein sequence ID" value="KPI87958.1"/>
    <property type="molecule type" value="Genomic_DNA"/>
</dbReference>
<dbReference type="PANTHER" id="PTHR24093:SF369">
    <property type="entry name" value="CALCIUM-TRANSPORTING ATPASE"/>
    <property type="match status" value="1"/>
</dbReference>
<dbReference type="GO" id="GO:0016887">
    <property type="term" value="F:ATP hydrolysis activity"/>
    <property type="evidence" value="ECO:0007669"/>
    <property type="project" value="InterPro"/>
</dbReference>
<proteinExistence type="predicted"/>
<dbReference type="FunFam" id="3.40.50.1000:FF:000144">
    <property type="entry name" value="copper-transporting ATPase 1 isoform X2"/>
    <property type="match status" value="1"/>
</dbReference>
<evidence type="ECO:0000256" key="13">
    <source>
        <dbReference type="ARBA" id="ARBA00023065"/>
    </source>
</evidence>
<dbReference type="Pfam" id="PF13246">
    <property type="entry name" value="Cation_ATPase"/>
    <property type="match status" value="1"/>
</dbReference>
<accession>A0A0N1I8I8</accession>
<keyword evidence="9" id="KW-0460">Magnesium</keyword>
<dbReference type="Pfam" id="PF00690">
    <property type="entry name" value="Cation_ATPase_N"/>
    <property type="match status" value="1"/>
</dbReference>
<feature type="transmembrane region" description="Helical" evidence="15">
    <location>
        <begin position="960"/>
        <end position="982"/>
    </location>
</feature>
<dbReference type="GO" id="GO:0012505">
    <property type="term" value="C:endomembrane system"/>
    <property type="evidence" value="ECO:0007669"/>
    <property type="project" value="UniProtKB-SubCell"/>
</dbReference>
<feature type="domain" description="Cation-transporting P-type ATPase C-terminal" evidence="17">
    <location>
        <begin position="987"/>
        <end position="1182"/>
    </location>
</feature>
<evidence type="ECO:0000313" key="19">
    <source>
        <dbReference type="EMBL" id="KPI87958.1"/>
    </source>
</evidence>
<dbReference type="Gene3D" id="3.40.1110.10">
    <property type="entry name" value="Calcium-transporting ATPase, cytoplasmic domain N"/>
    <property type="match status" value="1"/>
</dbReference>
<sequence>MEKCCDAFGGSSRVGSGPVKLAEMVGHKRVDVLTRDYNGPGGLLAELGVRGGPLGAAVDLSSPEQRSAALQRREVGIPVSTIPSRQARYGVNVLPEPPKETIWHFIKESIQGDRVVQILIGAAVISMVLGMTTPDFRTGEVDLTTGWIEGAAIFASVFIVTAVNAVNDYRKQEQFAEVTRAEDATRRRITVWRYVPHHTSTSSDGLVCVAMELPSAEIVVGDVVQVSSGMQLNFDAILLESFGPIITDESSVTGENDEVLKQVLTDPFLISGSSVLDGSAEGMALVCSVGANSFSGEIAVSIQTTEKTNTPLQDQLEVMADIIGKFGVTAAVGSFVSLLLKELFMHFVYGTGLYAMKFFENLTTAIAIVVVAVPEGLPLSVTISLAYSMRLMLKDGNLVRHLAACETMGGATVLCSDKTGTLTAPTMRVKQVFLGAATYTMDCKSEENSANFTANSRAGMQAVPRPYAALPTTLDLHRDVPTFGRAPHPTGTGQGIVAAVSASSVQLLLDCIVANAVDPEVGRAINKTSEALLQLCHVMSCANSIATAQDVEAFRSTKDRMLVALQDPTRCRRFPFSSHSKMSLCMLRQASPSTGVSSGRSRTRLYATGAAEVILARCTMYLNDQGSPAPLTAEMRAFYEHNMTQYAESGLRAVCCAYRDAQGYAESALWNPSPVQQHSGSITATSYEGDFCMIGIVGLEEEVRPEVPGAVAQCFGAGLRVIMITGDATLTAMSIARRCGLLRHSGSPVSASATAAAAGWDNCRTPNSSGRLITAGPLPTALDTNMSTIDSNSDAAVFVNASPVGYPCTGNGGQACDFSSDIVFGGSAWAVKSPPLHASPQQLLDGGFVLDGPTFRQISDAELLQQYIPHIRVLARATPMDKKRLLHLLRQLDSNAVIAMTGDGTNDAPALKLSDVGFAMNGGSDVAKRASDIVLLNDNFIGMVKATMWGRNVKDNIRKFLQFQLTVNFAACIVSFCGAILSEQNMSPLKPVQLLWLNLIMDTLAALALATELPNEAMLLSRPPEPKDTPIIVPSMWFQVGFQSSFQLVCQLYLLSWGKSLVSRESHGRTISAGMPISAGAGAAAEIAINEAHICFVFNTFVWMQIFNFFNARLLHRNEGFFENWKDSSVLLIIVSIIVVLQVAIVELGGKVMSTVPLTPAEWFWSVSIASITLPVGALARVVYARYSSRHSIRDGCSRGLMSRIRYRLLDSELKGK</sequence>
<dbReference type="InterPro" id="IPR023298">
    <property type="entry name" value="ATPase_P-typ_TM_dom_sf"/>
</dbReference>
<dbReference type="NCBIfam" id="TIGR01494">
    <property type="entry name" value="ATPase_P-type"/>
    <property type="match status" value="2"/>
</dbReference>
<dbReference type="GO" id="GO:0005524">
    <property type="term" value="F:ATP binding"/>
    <property type="evidence" value="ECO:0007669"/>
    <property type="project" value="UniProtKB-KW"/>
</dbReference>
<evidence type="ECO:0000256" key="14">
    <source>
        <dbReference type="ARBA" id="ARBA00023136"/>
    </source>
</evidence>
<keyword evidence="13" id="KW-0406">Ion transport</keyword>
<gene>
    <name evidence="19" type="ORF">ABL78_2949</name>
</gene>
<dbReference type="Pfam" id="PF00122">
    <property type="entry name" value="E1-E2_ATPase"/>
    <property type="match status" value="1"/>
</dbReference>
<feature type="transmembrane region" description="Helical" evidence="15">
    <location>
        <begin position="1130"/>
        <end position="1151"/>
    </location>
</feature>
<dbReference type="InterPro" id="IPR004014">
    <property type="entry name" value="ATPase_P-typ_cation-transptr_N"/>
</dbReference>
<evidence type="ECO:0000256" key="1">
    <source>
        <dbReference type="ARBA" id="ARBA00004127"/>
    </source>
</evidence>
<evidence type="ECO:0000256" key="7">
    <source>
        <dbReference type="ARBA" id="ARBA00022796"/>
    </source>
</evidence>
<dbReference type="InterPro" id="IPR006068">
    <property type="entry name" value="ATPase_P-typ_cation-transptr_C"/>
</dbReference>
<dbReference type="GO" id="GO:0005886">
    <property type="term" value="C:plasma membrane"/>
    <property type="evidence" value="ECO:0007669"/>
    <property type="project" value="TreeGrafter"/>
</dbReference>
<evidence type="ECO:0000256" key="9">
    <source>
        <dbReference type="ARBA" id="ARBA00022842"/>
    </source>
</evidence>
<dbReference type="PRINTS" id="PR00119">
    <property type="entry name" value="CATATPASE"/>
</dbReference>
<evidence type="ECO:0000259" key="17">
    <source>
        <dbReference type="Pfam" id="PF00689"/>
    </source>
</evidence>
<dbReference type="InterPro" id="IPR018303">
    <property type="entry name" value="ATPase_P-typ_P_site"/>
</dbReference>
<keyword evidence="8" id="KW-0067">ATP-binding</keyword>
<dbReference type="InterPro" id="IPR036412">
    <property type="entry name" value="HAD-like_sf"/>
</dbReference>
<comment type="caution">
    <text evidence="19">The sequence shown here is derived from an EMBL/GenBank/DDBJ whole genome shotgun (WGS) entry which is preliminary data.</text>
</comment>
<dbReference type="SUPFAM" id="SSF81665">
    <property type="entry name" value="Calcium ATPase, transmembrane domain M"/>
    <property type="match status" value="1"/>
</dbReference>
<keyword evidence="11 15" id="KW-1133">Transmembrane helix</keyword>
<dbReference type="GO" id="GO:0005388">
    <property type="term" value="F:P-type calcium transporter activity"/>
    <property type="evidence" value="ECO:0007669"/>
    <property type="project" value="TreeGrafter"/>
</dbReference>
<feature type="transmembrane region" description="Helical" evidence="15">
    <location>
        <begin position="115"/>
        <end position="134"/>
    </location>
</feature>
<keyword evidence="3" id="KW-0813">Transport</keyword>
<feature type="domain" description="P-type ATPase A" evidence="16">
    <location>
        <begin position="211"/>
        <end position="302"/>
    </location>
</feature>
<dbReference type="GO" id="GO:0140581">
    <property type="term" value="F:P-type monovalent copper transporter activity"/>
    <property type="evidence" value="ECO:0007669"/>
    <property type="project" value="UniProtKB-EC"/>
</dbReference>
<dbReference type="SUPFAM" id="SSF81653">
    <property type="entry name" value="Calcium ATPase, transduction domain A"/>
    <property type="match status" value="1"/>
</dbReference>
<dbReference type="GO" id="GO:0046872">
    <property type="term" value="F:metal ion binding"/>
    <property type="evidence" value="ECO:0007669"/>
    <property type="project" value="UniProtKB-KW"/>
</dbReference>
<dbReference type="SUPFAM" id="SSF56784">
    <property type="entry name" value="HAD-like"/>
    <property type="match status" value="1"/>
</dbReference>
<dbReference type="AlphaFoldDB" id="A0A0N1I8I8"/>
<dbReference type="VEuPathDB" id="TriTrypDB:Lsey_0067_0110"/>
<evidence type="ECO:0000256" key="15">
    <source>
        <dbReference type="SAM" id="Phobius"/>
    </source>
</evidence>
<keyword evidence="14 15" id="KW-0472">Membrane</keyword>
<evidence type="ECO:0000256" key="4">
    <source>
        <dbReference type="ARBA" id="ARBA00022692"/>
    </source>
</evidence>
<evidence type="ECO:0000256" key="8">
    <source>
        <dbReference type="ARBA" id="ARBA00022840"/>
    </source>
</evidence>
<dbReference type="Proteomes" id="UP000038009">
    <property type="component" value="Unassembled WGS sequence"/>
</dbReference>
<evidence type="ECO:0000313" key="20">
    <source>
        <dbReference type="Proteomes" id="UP000038009"/>
    </source>
</evidence>
<dbReference type="SUPFAM" id="SSF81660">
    <property type="entry name" value="Metal cation-transporting ATPase, ATP-binding domain N"/>
    <property type="match status" value="1"/>
</dbReference>
<evidence type="ECO:0000259" key="16">
    <source>
        <dbReference type="Pfam" id="PF00122"/>
    </source>
</evidence>
<dbReference type="SFLD" id="SFLDS00003">
    <property type="entry name" value="Haloacid_Dehalogenase"/>
    <property type="match status" value="1"/>
</dbReference>
<dbReference type="OMA" id="ATMWGRN"/>
<keyword evidence="4 15" id="KW-0812">Transmembrane</keyword>
<dbReference type="OrthoDB" id="3352408at2759"/>
<feature type="transmembrane region" description="Helical" evidence="15">
    <location>
        <begin position="146"/>
        <end position="166"/>
    </location>
</feature>
<dbReference type="InterPro" id="IPR001757">
    <property type="entry name" value="P_typ_ATPase"/>
</dbReference>
<dbReference type="Gene3D" id="3.40.50.1000">
    <property type="entry name" value="HAD superfamily/HAD-like"/>
    <property type="match status" value="1"/>
</dbReference>
<dbReference type="PROSITE" id="PS00154">
    <property type="entry name" value="ATPASE_E1_E2"/>
    <property type="match status" value="1"/>
</dbReference>
<dbReference type="SFLD" id="SFLDG00002">
    <property type="entry name" value="C1.7:_P-type_atpase_like"/>
    <property type="match status" value="1"/>
</dbReference>
<evidence type="ECO:0000256" key="12">
    <source>
        <dbReference type="ARBA" id="ARBA00023008"/>
    </source>
</evidence>
<dbReference type="InterPro" id="IPR059000">
    <property type="entry name" value="ATPase_P-type_domA"/>
</dbReference>
<organism evidence="19 20">
    <name type="scientific">Leptomonas seymouri</name>
    <dbReference type="NCBI Taxonomy" id="5684"/>
    <lineage>
        <taxon>Eukaryota</taxon>
        <taxon>Discoba</taxon>
        <taxon>Euglenozoa</taxon>
        <taxon>Kinetoplastea</taxon>
        <taxon>Metakinetoplastina</taxon>
        <taxon>Trypanosomatida</taxon>
        <taxon>Trypanosomatidae</taxon>
        <taxon>Leishmaniinae</taxon>
        <taxon>Leptomonas</taxon>
    </lineage>
</organism>
<dbReference type="Gene3D" id="1.20.1110.10">
    <property type="entry name" value="Calcium-transporting ATPase, transmembrane domain"/>
    <property type="match status" value="2"/>
</dbReference>
<dbReference type="SFLD" id="SFLDF00027">
    <property type="entry name" value="p-type_atpase"/>
    <property type="match status" value="1"/>
</dbReference>
<evidence type="ECO:0000256" key="10">
    <source>
        <dbReference type="ARBA" id="ARBA00022967"/>
    </source>
</evidence>
<evidence type="ECO:0000256" key="2">
    <source>
        <dbReference type="ARBA" id="ARBA00012517"/>
    </source>
</evidence>
<keyword evidence="6" id="KW-0547">Nucleotide-binding</keyword>
<feature type="transmembrane region" description="Helical" evidence="15">
    <location>
        <begin position="1163"/>
        <end position="1184"/>
    </location>
</feature>
<dbReference type="Pfam" id="PF00689">
    <property type="entry name" value="Cation_ATPase_C"/>
    <property type="match status" value="1"/>
</dbReference>
<dbReference type="Gene3D" id="2.70.150.10">
    <property type="entry name" value="Calcium-transporting ATPase, cytoplasmic transduction domain A"/>
    <property type="match status" value="1"/>
</dbReference>
<dbReference type="InterPro" id="IPR044492">
    <property type="entry name" value="P_typ_ATPase_HD_dom"/>
</dbReference>